<organism evidence="9 10">
    <name type="scientific">Diploscapter pachys</name>
    <dbReference type="NCBI Taxonomy" id="2018661"/>
    <lineage>
        <taxon>Eukaryota</taxon>
        <taxon>Metazoa</taxon>
        <taxon>Ecdysozoa</taxon>
        <taxon>Nematoda</taxon>
        <taxon>Chromadorea</taxon>
        <taxon>Rhabditida</taxon>
        <taxon>Rhabditina</taxon>
        <taxon>Rhabditomorpha</taxon>
        <taxon>Rhabditoidea</taxon>
        <taxon>Rhabditidae</taxon>
        <taxon>Diploscapter</taxon>
    </lineage>
</organism>
<evidence type="ECO:0000259" key="8">
    <source>
        <dbReference type="Pfam" id="PF00849"/>
    </source>
</evidence>
<dbReference type="InterPro" id="IPR020103">
    <property type="entry name" value="PsdUridine_synth_cat_dom_sf"/>
</dbReference>
<dbReference type="GO" id="GO:0001522">
    <property type="term" value="P:pseudouridine synthesis"/>
    <property type="evidence" value="ECO:0007669"/>
    <property type="project" value="InterPro"/>
</dbReference>
<comment type="catalytic activity">
    <reaction evidence="2">
        <text>uridine in 5S rRNA = pseudouridine in 5S rRNA</text>
        <dbReference type="Rhea" id="RHEA:47036"/>
        <dbReference type="Rhea" id="RHEA-COMP:11730"/>
        <dbReference type="Rhea" id="RHEA-COMP:11731"/>
        <dbReference type="ChEBI" id="CHEBI:65314"/>
        <dbReference type="ChEBI" id="CHEBI:65315"/>
    </reaction>
</comment>
<evidence type="ECO:0000256" key="3">
    <source>
        <dbReference type="ARBA" id="ARBA00010876"/>
    </source>
</evidence>
<evidence type="ECO:0000313" key="10">
    <source>
        <dbReference type="Proteomes" id="UP000218231"/>
    </source>
</evidence>
<protein>
    <recommendedName>
        <fullName evidence="6">Pseudouridylate synthase RPUSD4, mitochondrial</fullName>
    </recommendedName>
    <alternativeName>
        <fullName evidence="7">RNA pseudouridylate synthase domain-containing protein 4</fullName>
    </alternativeName>
</protein>
<comment type="similarity">
    <text evidence="3">Belongs to the pseudouridine synthase RluA family.</text>
</comment>
<dbReference type="STRING" id="2018661.A0A2A2KGL0"/>
<evidence type="ECO:0000256" key="1">
    <source>
        <dbReference type="ARBA" id="ARBA00001166"/>
    </source>
</evidence>
<evidence type="ECO:0000256" key="4">
    <source>
        <dbReference type="ARBA" id="ARBA00023235"/>
    </source>
</evidence>
<reference evidence="9 10" key="1">
    <citation type="journal article" date="2017" name="Curr. Biol.">
        <title>Genome architecture and evolution of a unichromosomal asexual nematode.</title>
        <authorList>
            <person name="Fradin H."/>
            <person name="Zegar C."/>
            <person name="Gutwein M."/>
            <person name="Lucas J."/>
            <person name="Kovtun M."/>
            <person name="Corcoran D."/>
            <person name="Baugh L.R."/>
            <person name="Kiontke K."/>
            <person name="Gunsalus K."/>
            <person name="Fitch D.H."/>
            <person name="Piano F."/>
        </authorList>
    </citation>
    <scope>NUCLEOTIDE SEQUENCE [LARGE SCALE GENOMIC DNA]</scope>
    <source>
        <strain evidence="9">PF1309</strain>
    </source>
</reference>
<comment type="caution">
    <text evidence="9">The sequence shown here is derived from an EMBL/GenBank/DDBJ whole genome shotgun (WGS) entry which is preliminary data.</text>
</comment>
<dbReference type="Pfam" id="PF00849">
    <property type="entry name" value="PseudoU_synth_2"/>
    <property type="match status" value="1"/>
</dbReference>
<evidence type="ECO:0000256" key="6">
    <source>
        <dbReference type="ARBA" id="ARBA00039953"/>
    </source>
</evidence>
<dbReference type="GO" id="GO:0009982">
    <property type="term" value="F:pseudouridine synthase activity"/>
    <property type="evidence" value="ECO:0007669"/>
    <property type="project" value="InterPro"/>
</dbReference>
<dbReference type="InterPro" id="IPR050188">
    <property type="entry name" value="RluA_PseudoU_synthase"/>
</dbReference>
<dbReference type="AlphaFoldDB" id="A0A2A2KGL0"/>
<proteinExistence type="inferred from homology"/>
<sequence>MGKGSEKEDDKADDGSQQLDFFEKQMFPGIENYIEKDVKPNLEKPSPEEASNLFEEYYFGSTASRYDYASEGANQGIRRRDLEEDGDKEAEEVVKITWADFKQENSPLKGLTEIRSSFVPIWRMSREEQIEHMASQVIYEDRELLAFDKPCGMSYSGNAAHLDRPQFDRLIQDVKNRVSPTSERLYLIRSPNRNESGVMLFAKSSAIQSEVKGMLEEGKVETIHRALVQGDLPRSPIVLDTPLVKKVKESDVRVYPLKSNKEKSRINYVTTQCRTIASCQRYVSYIEALTTKEIVHQVRAHLLHAKCPLIGDEKYTNNKIRPPRLANHVLNLLNIDDVQTRKLPMFLHTKEVRIPRVRDGSDRIIIRSPLPSHFLFMLKKLALLRR</sequence>
<dbReference type="OrthoDB" id="418349at2759"/>
<dbReference type="EMBL" id="LIAE01008670">
    <property type="protein sequence ID" value="PAV73057.1"/>
    <property type="molecule type" value="Genomic_DNA"/>
</dbReference>
<keyword evidence="4" id="KW-0413">Isomerase</keyword>
<dbReference type="GO" id="GO:0003723">
    <property type="term" value="F:RNA binding"/>
    <property type="evidence" value="ECO:0007669"/>
    <property type="project" value="InterPro"/>
</dbReference>
<dbReference type="PANTHER" id="PTHR21600">
    <property type="entry name" value="MITOCHONDRIAL RNA PSEUDOURIDINE SYNTHASE"/>
    <property type="match status" value="1"/>
</dbReference>
<comment type="catalytic activity">
    <reaction evidence="1">
        <text>a uridine in mRNA = a pseudouridine in mRNA</text>
        <dbReference type="Rhea" id="RHEA:56644"/>
        <dbReference type="Rhea" id="RHEA-COMP:14658"/>
        <dbReference type="Rhea" id="RHEA-COMP:14659"/>
        <dbReference type="ChEBI" id="CHEBI:65314"/>
        <dbReference type="ChEBI" id="CHEBI:65315"/>
    </reaction>
</comment>
<gene>
    <name evidence="9" type="ORF">WR25_13473</name>
</gene>
<dbReference type="Proteomes" id="UP000218231">
    <property type="component" value="Unassembled WGS sequence"/>
</dbReference>
<keyword evidence="10" id="KW-1185">Reference proteome</keyword>
<evidence type="ECO:0000313" key="9">
    <source>
        <dbReference type="EMBL" id="PAV73057.1"/>
    </source>
</evidence>
<dbReference type="Gene3D" id="3.30.2350.10">
    <property type="entry name" value="Pseudouridine synthase"/>
    <property type="match status" value="1"/>
</dbReference>
<feature type="domain" description="Pseudouridine synthase RsuA/RluA-like" evidence="8">
    <location>
        <begin position="144"/>
        <end position="304"/>
    </location>
</feature>
<name>A0A2A2KGL0_9BILA</name>
<evidence type="ECO:0000256" key="2">
    <source>
        <dbReference type="ARBA" id="ARBA00001896"/>
    </source>
</evidence>
<evidence type="ECO:0000256" key="5">
    <source>
        <dbReference type="ARBA" id="ARBA00036943"/>
    </source>
</evidence>
<dbReference type="SUPFAM" id="SSF55120">
    <property type="entry name" value="Pseudouridine synthase"/>
    <property type="match status" value="1"/>
</dbReference>
<dbReference type="CDD" id="cd02869">
    <property type="entry name" value="PseudoU_synth_RluA_like"/>
    <property type="match status" value="1"/>
</dbReference>
<accession>A0A2A2KGL0</accession>
<evidence type="ECO:0000256" key="7">
    <source>
        <dbReference type="ARBA" id="ARBA00041563"/>
    </source>
</evidence>
<dbReference type="PANTHER" id="PTHR21600:SF83">
    <property type="entry name" value="PSEUDOURIDYLATE SYNTHASE RPUSD4, MITOCHONDRIAL"/>
    <property type="match status" value="1"/>
</dbReference>
<comment type="catalytic activity">
    <reaction evidence="5">
        <text>a uridine in tRNA = a pseudouridine in tRNA</text>
        <dbReference type="Rhea" id="RHEA:54572"/>
        <dbReference type="Rhea" id="RHEA-COMP:13339"/>
        <dbReference type="Rhea" id="RHEA-COMP:13934"/>
        <dbReference type="ChEBI" id="CHEBI:65314"/>
        <dbReference type="ChEBI" id="CHEBI:65315"/>
    </reaction>
</comment>
<dbReference type="InterPro" id="IPR006145">
    <property type="entry name" value="PsdUridine_synth_RsuA/RluA"/>
</dbReference>